<keyword evidence="6" id="KW-0862">Zinc</keyword>
<dbReference type="RefSeq" id="WP_316411531.1">
    <property type="nucleotide sequence ID" value="NZ_AP027081.1"/>
</dbReference>
<reference evidence="12" key="1">
    <citation type="journal article" date="2023" name="Int. J. Syst. Evol. Microbiol.">
        <title>Mesoterricola silvestris gen. nov., sp. nov., Mesoterricola sediminis sp. nov., Geothrix oryzae sp. nov., Geothrix edaphica sp. nov., Geothrix rubra sp. nov., and Geothrix limicola sp. nov., six novel members of Acidobacteriota isolated from soils.</title>
        <authorList>
            <person name="Itoh H."/>
            <person name="Sugisawa Y."/>
            <person name="Mise K."/>
            <person name="Xu Z."/>
            <person name="Kuniyasu M."/>
            <person name="Ushijima N."/>
            <person name="Kawano K."/>
            <person name="Kobayashi E."/>
            <person name="Shiratori Y."/>
            <person name="Masuda Y."/>
            <person name="Senoo K."/>
        </authorList>
    </citation>
    <scope>NUCLEOTIDE SEQUENCE</scope>
    <source>
        <strain evidence="12">W786</strain>
    </source>
</reference>
<dbReference type="Gene3D" id="3.30.420.40">
    <property type="match status" value="1"/>
</dbReference>
<keyword evidence="3" id="KW-0436">Ligase</keyword>
<dbReference type="GO" id="GO:0016743">
    <property type="term" value="F:carboxyl- or carbamoyltransferase activity"/>
    <property type="evidence" value="ECO:0007669"/>
    <property type="project" value="UniProtKB-UniRule"/>
</dbReference>
<dbReference type="InterPro" id="IPR011125">
    <property type="entry name" value="Znf_HypF"/>
</dbReference>
<dbReference type="Pfam" id="PF07503">
    <property type="entry name" value="zf-HYPF"/>
    <property type="match status" value="2"/>
</dbReference>
<dbReference type="NCBIfam" id="TIGR00143">
    <property type="entry name" value="hypF"/>
    <property type="match status" value="1"/>
</dbReference>
<dbReference type="InterPro" id="IPR001792">
    <property type="entry name" value="Acylphosphatase-like_dom"/>
</dbReference>
<evidence type="ECO:0000256" key="5">
    <source>
        <dbReference type="ARBA" id="ARBA00022771"/>
    </source>
</evidence>
<dbReference type="Pfam" id="PF00708">
    <property type="entry name" value="Acylphosphatase"/>
    <property type="match status" value="1"/>
</dbReference>
<evidence type="ECO:0000256" key="7">
    <source>
        <dbReference type="ARBA" id="ARBA00048220"/>
    </source>
</evidence>
<dbReference type="InterPro" id="IPR004421">
    <property type="entry name" value="Carbamoyltransferase_HypF"/>
</dbReference>
<dbReference type="InterPro" id="IPR043129">
    <property type="entry name" value="ATPase_NBD"/>
</dbReference>
<dbReference type="Gene3D" id="3.30.420.360">
    <property type="match status" value="1"/>
</dbReference>
<dbReference type="InterPro" id="IPR017968">
    <property type="entry name" value="Acylphosphatase_CS"/>
</dbReference>
<sequence length="744" mass="78469">MGRLRIRVDGVVQGVGFRPFVYRLARARGLGGWVLNRPEGVLLEVEGPDADLDGFRTALTVEAPAPARIRALTWEPLPETGERTFAIRESEAGGLARPSVPPDLATCPDCLRELADPADRRYQYPFINCTYCGPRFTLIAALPYDRPLTSMKDFPLCPACAREYEDPLDRRFHAQPVACPVCGPRVVLLDPAGAPLGGLAEAARLLAAGGILALKGLGGFQLLVDAASAAAVAALRRRKHREEKPFAVLYPSLEAAAADTRIGPAEAALLASPQAPIVLVEKREAPGVAEGVAPGNPRLGVFLATTPLHRLLLDRVGRPLVCTSGNLSDEPMAIAEAEALDRLGGIADAFLVHDRPILRPVDDSVVRLDPHGPTLLRRARGYAPQAHPVPGGDPPVLALGAHQKNTLCLLDRGQALVSQHLGDLHTAEGAALLARTAEDLLAFFRVEPARVACDLHPDYASSRLAERLSAQWGVPLVRVQHHHAHVAAVAAEAGLAGPLGGLAWDGAGLGPDGTIWGGEALRLAGTGFTRAAWLRPFPLPGGDRAAREPARAALGLLWAVRGDLEAGQGWVAPEAAEVIRGALASRLNTPLTSSVGRLFDAVAAMTGIRAHRGYEGQAAMALEYAALRSSDTGTYPWAFRDRDGLEADPGPLVEALLADRARGLAPEACARRFHQALADLALAMAERTGCRQVVLSGGCFQNALLTALVRARLAAAGLEPVSPTAFPPHDGGLSLGQAYLAGQG</sequence>
<keyword evidence="9" id="KW-0378">Hydrolase</keyword>
<dbReference type="InterPro" id="IPR006070">
    <property type="entry name" value="Sua5-like_dom"/>
</dbReference>
<dbReference type="InterPro" id="IPR041440">
    <property type="entry name" value="HypF_C"/>
</dbReference>
<evidence type="ECO:0000313" key="12">
    <source>
        <dbReference type="EMBL" id="BDU76822.1"/>
    </source>
</evidence>
<dbReference type="SUPFAM" id="SSF54975">
    <property type="entry name" value="Acylphosphatase/BLUF domain-like"/>
    <property type="match status" value="1"/>
</dbReference>
<keyword evidence="5" id="KW-0863">Zinc-finger</keyword>
<comment type="similarity">
    <text evidence="2 8">Belongs to the carbamoyltransferase HypF family.</text>
</comment>
<proteinExistence type="inferred from homology"/>
<evidence type="ECO:0000256" key="9">
    <source>
        <dbReference type="PROSITE-ProRule" id="PRU00520"/>
    </source>
</evidence>
<comment type="pathway">
    <text evidence="1">Protein modification; [NiFe] hydrogenase maturation.</text>
</comment>
<dbReference type="Pfam" id="PF01300">
    <property type="entry name" value="Sua5_yciO_yrdC"/>
    <property type="match status" value="1"/>
</dbReference>
<dbReference type="SUPFAM" id="SSF53067">
    <property type="entry name" value="Actin-like ATPase domain"/>
    <property type="match status" value="1"/>
</dbReference>
<evidence type="ECO:0000259" key="11">
    <source>
        <dbReference type="PROSITE" id="PS51163"/>
    </source>
</evidence>
<dbReference type="SUPFAM" id="SSF55821">
    <property type="entry name" value="YrdC/RibB"/>
    <property type="match status" value="1"/>
</dbReference>
<dbReference type="EMBL" id="AP027081">
    <property type="protein sequence ID" value="BDU76822.1"/>
    <property type="molecule type" value="Genomic_DNA"/>
</dbReference>
<dbReference type="GO" id="GO:0003998">
    <property type="term" value="F:acylphosphatase activity"/>
    <property type="evidence" value="ECO:0007669"/>
    <property type="project" value="UniProtKB-EC"/>
</dbReference>
<protein>
    <recommendedName>
        <fullName evidence="8">Carbamoyltransferase</fullName>
        <ecNumber evidence="8">6.2.-.-</ecNumber>
    </recommendedName>
</protein>
<dbReference type="InterPro" id="IPR036046">
    <property type="entry name" value="Acylphosphatase-like_dom_sf"/>
</dbReference>
<evidence type="ECO:0000256" key="2">
    <source>
        <dbReference type="ARBA" id="ARBA00008097"/>
    </source>
</evidence>
<keyword evidence="13" id="KW-1185">Reference proteome</keyword>
<dbReference type="GO" id="GO:0003725">
    <property type="term" value="F:double-stranded RNA binding"/>
    <property type="evidence" value="ECO:0007669"/>
    <property type="project" value="InterPro"/>
</dbReference>
<dbReference type="EC" id="6.2.-.-" evidence="8"/>
<dbReference type="Gene3D" id="3.30.110.120">
    <property type="match status" value="1"/>
</dbReference>
<evidence type="ECO:0000259" key="10">
    <source>
        <dbReference type="PROSITE" id="PS51160"/>
    </source>
</evidence>
<dbReference type="PANTHER" id="PTHR42959">
    <property type="entry name" value="CARBAMOYLTRANSFERASE"/>
    <property type="match status" value="1"/>
</dbReference>
<feature type="active site" evidence="9">
    <location>
        <position position="36"/>
    </location>
</feature>
<dbReference type="PANTHER" id="PTHR42959:SF1">
    <property type="entry name" value="CARBAMOYLTRANSFERASE HYPF"/>
    <property type="match status" value="1"/>
</dbReference>
<name>A0AA48KDZ1_9BACT</name>
<dbReference type="AlphaFoldDB" id="A0AA48KDZ1"/>
<gene>
    <name evidence="12" type="primary">hypF</name>
    <name evidence="12" type="ORF">METESE_17800</name>
</gene>
<evidence type="ECO:0000256" key="4">
    <source>
        <dbReference type="ARBA" id="ARBA00022723"/>
    </source>
</evidence>
<dbReference type="InterPro" id="IPR051060">
    <property type="entry name" value="Carbamoyltrans_HypF-like"/>
</dbReference>
<evidence type="ECO:0000256" key="6">
    <source>
        <dbReference type="ARBA" id="ARBA00022833"/>
    </source>
</evidence>
<organism evidence="12 13">
    <name type="scientific">Mesoterricola sediminis</name>
    <dbReference type="NCBI Taxonomy" id="2927980"/>
    <lineage>
        <taxon>Bacteria</taxon>
        <taxon>Pseudomonadati</taxon>
        <taxon>Acidobacteriota</taxon>
        <taxon>Holophagae</taxon>
        <taxon>Holophagales</taxon>
        <taxon>Holophagaceae</taxon>
        <taxon>Mesoterricola</taxon>
    </lineage>
</organism>
<keyword evidence="4" id="KW-0479">Metal-binding</keyword>
<feature type="domain" description="YrdC-like" evidence="11">
    <location>
        <begin position="196"/>
        <end position="381"/>
    </location>
</feature>
<dbReference type="Gene3D" id="3.90.870.50">
    <property type="match status" value="1"/>
</dbReference>
<dbReference type="PROSITE" id="PS00150">
    <property type="entry name" value="ACYLPHOSPHATASE_1"/>
    <property type="match status" value="1"/>
</dbReference>
<dbReference type="GO" id="GO:0008270">
    <property type="term" value="F:zinc ion binding"/>
    <property type="evidence" value="ECO:0007669"/>
    <property type="project" value="UniProtKB-KW"/>
</dbReference>
<feature type="domain" description="Acylphosphatase-like" evidence="10">
    <location>
        <begin position="3"/>
        <end position="89"/>
    </location>
</feature>
<dbReference type="KEGG" id="msea:METESE_17800"/>
<evidence type="ECO:0000313" key="13">
    <source>
        <dbReference type="Proteomes" id="UP001228113"/>
    </source>
</evidence>
<evidence type="ECO:0000256" key="3">
    <source>
        <dbReference type="ARBA" id="ARBA00022598"/>
    </source>
</evidence>
<dbReference type="PROSITE" id="PS51160">
    <property type="entry name" value="ACYLPHOSPHATASE_3"/>
    <property type="match status" value="1"/>
</dbReference>
<dbReference type="Proteomes" id="UP001228113">
    <property type="component" value="Chromosome"/>
</dbReference>
<dbReference type="PIRSF" id="PIRSF006256">
    <property type="entry name" value="CMPcnvr_hdrg_mat"/>
    <property type="match status" value="1"/>
</dbReference>
<dbReference type="GO" id="GO:0016874">
    <property type="term" value="F:ligase activity"/>
    <property type="evidence" value="ECO:0007669"/>
    <property type="project" value="UniProtKB-UniRule"/>
</dbReference>
<dbReference type="InterPro" id="IPR055128">
    <property type="entry name" value="HypF_C_2"/>
</dbReference>
<evidence type="ECO:0000256" key="1">
    <source>
        <dbReference type="ARBA" id="ARBA00004711"/>
    </source>
</evidence>
<dbReference type="Pfam" id="PF17788">
    <property type="entry name" value="HypF_C"/>
    <property type="match status" value="1"/>
</dbReference>
<comment type="catalytic activity">
    <reaction evidence="7">
        <text>C-terminal L-cysteinyl-[HypE protein] + carbamoyl phosphate + ATP + H2O = C-terminal S-carboxamide-L-cysteinyl-[HypE protein] + AMP + phosphate + diphosphate + H(+)</text>
        <dbReference type="Rhea" id="RHEA:55636"/>
        <dbReference type="Rhea" id="RHEA-COMP:14247"/>
        <dbReference type="Rhea" id="RHEA-COMP:14392"/>
        <dbReference type="ChEBI" id="CHEBI:15377"/>
        <dbReference type="ChEBI" id="CHEBI:15378"/>
        <dbReference type="ChEBI" id="CHEBI:30616"/>
        <dbReference type="ChEBI" id="CHEBI:33019"/>
        <dbReference type="ChEBI" id="CHEBI:43474"/>
        <dbReference type="ChEBI" id="CHEBI:58228"/>
        <dbReference type="ChEBI" id="CHEBI:76913"/>
        <dbReference type="ChEBI" id="CHEBI:139126"/>
        <dbReference type="ChEBI" id="CHEBI:456215"/>
    </reaction>
</comment>
<comment type="catalytic activity">
    <reaction evidence="9">
        <text>an acyl phosphate + H2O = a carboxylate + phosphate + H(+)</text>
        <dbReference type="Rhea" id="RHEA:14965"/>
        <dbReference type="ChEBI" id="CHEBI:15377"/>
        <dbReference type="ChEBI" id="CHEBI:15378"/>
        <dbReference type="ChEBI" id="CHEBI:29067"/>
        <dbReference type="ChEBI" id="CHEBI:43474"/>
        <dbReference type="ChEBI" id="CHEBI:59918"/>
        <dbReference type="EC" id="3.6.1.7"/>
    </reaction>
</comment>
<evidence type="ECO:0000256" key="8">
    <source>
        <dbReference type="PIRNR" id="PIRNR006256"/>
    </source>
</evidence>
<dbReference type="Pfam" id="PF22521">
    <property type="entry name" value="HypF_C_2"/>
    <property type="match status" value="1"/>
</dbReference>
<feature type="active site" evidence="9">
    <location>
        <position position="18"/>
    </location>
</feature>
<dbReference type="InterPro" id="IPR017945">
    <property type="entry name" value="DHBP_synth_RibB-like_a/b_dom"/>
</dbReference>
<dbReference type="GO" id="GO:0051604">
    <property type="term" value="P:protein maturation"/>
    <property type="evidence" value="ECO:0007669"/>
    <property type="project" value="TreeGrafter"/>
</dbReference>
<dbReference type="PROSITE" id="PS51163">
    <property type="entry name" value="YRDC"/>
    <property type="match status" value="1"/>
</dbReference>
<accession>A0AA48KDZ1</accession>